<organism evidence="6 7">
    <name type="scientific">Lysinibacillus sphaericus OT4b.31</name>
    <dbReference type="NCBI Taxonomy" id="1285586"/>
    <lineage>
        <taxon>Bacteria</taxon>
        <taxon>Bacillati</taxon>
        <taxon>Bacillota</taxon>
        <taxon>Bacilli</taxon>
        <taxon>Bacillales</taxon>
        <taxon>Bacillaceae</taxon>
        <taxon>Lysinibacillus</taxon>
    </lineage>
</organism>
<dbReference type="OrthoDB" id="9805460at2"/>
<dbReference type="InterPro" id="IPR050858">
    <property type="entry name" value="Mal-CoA-ACP_Trans/PKS_FabD"/>
</dbReference>
<dbReference type="Proteomes" id="UP000013911">
    <property type="component" value="Unassembled WGS sequence"/>
</dbReference>
<dbReference type="NCBIfam" id="TIGR00128">
    <property type="entry name" value="fabD"/>
    <property type="match status" value="1"/>
</dbReference>
<dbReference type="Gene3D" id="3.30.70.250">
    <property type="entry name" value="Malonyl-CoA ACP transacylase, ACP-binding"/>
    <property type="match status" value="1"/>
</dbReference>
<dbReference type="EC" id="2.3.1.39" evidence="1"/>
<evidence type="ECO:0000256" key="4">
    <source>
        <dbReference type="ARBA" id="ARBA00048462"/>
    </source>
</evidence>
<gene>
    <name evidence="6" type="ORF">H131_12758</name>
</gene>
<dbReference type="GO" id="GO:0004314">
    <property type="term" value="F:[acyl-carrier-protein] S-malonyltransferase activity"/>
    <property type="evidence" value="ECO:0007669"/>
    <property type="project" value="UniProtKB-EC"/>
</dbReference>
<dbReference type="PATRIC" id="fig|1285586.5.peg.2605"/>
<dbReference type="SUPFAM" id="SSF55048">
    <property type="entry name" value="Probable ACP-binding domain of malonyl-CoA ACP transacylase"/>
    <property type="match status" value="1"/>
</dbReference>
<name>R7ZDT6_LYSSH</name>
<evidence type="ECO:0000313" key="6">
    <source>
        <dbReference type="EMBL" id="EON72156.1"/>
    </source>
</evidence>
<dbReference type="InterPro" id="IPR016036">
    <property type="entry name" value="Malonyl_transacylase_ACP-bd"/>
</dbReference>
<accession>R7ZDT6</accession>
<dbReference type="eggNOG" id="COG0331">
    <property type="taxonomic scope" value="Bacteria"/>
</dbReference>
<dbReference type="SMART" id="SM00827">
    <property type="entry name" value="PKS_AT"/>
    <property type="match status" value="1"/>
</dbReference>
<evidence type="ECO:0000256" key="2">
    <source>
        <dbReference type="ARBA" id="ARBA00022679"/>
    </source>
</evidence>
<dbReference type="GO" id="GO:0006633">
    <property type="term" value="P:fatty acid biosynthetic process"/>
    <property type="evidence" value="ECO:0007669"/>
    <property type="project" value="TreeGrafter"/>
</dbReference>
<dbReference type="InterPro" id="IPR004410">
    <property type="entry name" value="Malonyl_CoA-ACP_transAc_FabD"/>
</dbReference>
<keyword evidence="3" id="KW-0012">Acyltransferase</keyword>
<dbReference type="Gene3D" id="3.40.366.10">
    <property type="entry name" value="Malonyl-Coenzyme A Acyl Carrier Protein, domain 2"/>
    <property type="match status" value="1"/>
</dbReference>
<feature type="domain" description="Malonyl-CoA:ACP transacylase (MAT)" evidence="5">
    <location>
        <begin position="6"/>
        <end position="298"/>
    </location>
</feature>
<dbReference type="PANTHER" id="PTHR42681:SF1">
    <property type="entry name" value="MALONYL-COA-ACYL CARRIER PROTEIN TRANSACYLASE, MITOCHONDRIAL"/>
    <property type="match status" value="1"/>
</dbReference>
<evidence type="ECO:0000256" key="1">
    <source>
        <dbReference type="ARBA" id="ARBA00013258"/>
    </source>
</evidence>
<dbReference type="SUPFAM" id="SSF52151">
    <property type="entry name" value="FabD/lysophospholipase-like"/>
    <property type="match status" value="1"/>
</dbReference>
<comment type="caution">
    <text evidence="6">The sequence shown here is derived from an EMBL/GenBank/DDBJ whole genome shotgun (WGS) entry which is preliminary data.</text>
</comment>
<evidence type="ECO:0000256" key="3">
    <source>
        <dbReference type="ARBA" id="ARBA00023315"/>
    </source>
</evidence>
<dbReference type="InterPro" id="IPR016035">
    <property type="entry name" value="Acyl_Trfase/lysoPLipase"/>
</dbReference>
<sequence length="413" mass="46460">MNTAIVFPGQGSQYNSMGQDLYNNYQIARDLYNEASDILGYDLLKACENKNEELSNTVIVQPAILVYSIACWKIFEKNNDVKNLYLTGHSLGELSAVVAADGIPFSKSVELVKLRASSMNECTQDGGMIVCFGLSGEEVEAICQEIDTDNNHVTVANFNSKNQIVLSGHKHALEQASIRLQKKGAVTKTLHVSVPAHSRLMKPAEKIFQSALQQTQMNDCKYPIFSCATGEPYSRANEIANQLSRQLTESVRWPKVMDVLINREVSTFIEMGPKTVLTDIIKMEYPEYRAIPVNEKNGIHSILNNLDGNTLKVEETIHFLQACLRIIIGTPFKSKIDKQDFEREVHSPYNKIKQELKEMKESNQIAVESHRVASLSQQFFSILMHKGFHKNETLELLKLSIANPNLYSKISKN</sequence>
<comment type="catalytic activity">
    <reaction evidence="4">
        <text>holo-[ACP] + malonyl-CoA = malonyl-[ACP] + CoA</text>
        <dbReference type="Rhea" id="RHEA:41792"/>
        <dbReference type="Rhea" id="RHEA-COMP:9623"/>
        <dbReference type="Rhea" id="RHEA-COMP:9685"/>
        <dbReference type="ChEBI" id="CHEBI:57287"/>
        <dbReference type="ChEBI" id="CHEBI:57384"/>
        <dbReference type="ChEBI" id="CHEBI:64479"/>
        <dbReference type="ChEBI" id="CHEBI:78449"/>
        <dbReference type="EC" id="2.3.1.39"/>
    </reaction>
</comment>
<proteinExistence type="predicted"/>
<reference evidence="6 7" key="1">
    <citation type="submission" date="2013-04" db="EMBL/GenBank/DDBJ databases">
        <title>Draft genome of the heavy metal tolerant bacterium Lysinibacillus sphaericus strain OT4b.31.</title>
        <authorList>
            <person name="Pena-Montenegro T.D."/>
            <person name="Dussan J."/>
        </authorList>
    </citation>
    <scope>NUCLEOTIDE SEQUENCE [LARGE SCALE GENOMIC DNA]</scope>
    <source>
        <strain evidence="6 7">OT4b.31</strain>
    </source>
</reference>
<dbReference type="RefSeq" id="WP_010859488.1">
    <property type="nucleotide sequence ID" value="NZ_KB933398.1"/>
</dbReference>
<dbReference type="AlphaFoldDB" id="R7ZDT6"/>
<protein>
    <recommendedName>
        <fullName evidence="1">[acyl-carrier-protein] S-malonyltransferase</fullName>
        <ecNumber evidence="1">2.3.1.39</ecNumber>
    </recommendedName>
</protein>
<evidence type="ECO:0000259" key="5">
    <source>
        <dbReference type="SMART" id="SM00827"/>
    </source>
</evidence>
<dbReference type="HOGENOM" id="CLU_030558_1_0_9"/>
<evidence type="ECO:0000313" key="7">
    <source>
        <dbReference type="Proteomes" id="UP000013911"/>
    </source>
</evidence>
<dbReference type="InterPro" id="IPR001227">
    <property type="entry name" value="Ac_transferase_dom_sf"/>
</dbReference>
<dbReference type="Pfam" id="PF00698">
    <property type="entry name" value="Acyl_transf_1"/>
    <property type="match status" value="1"/>
</dbReference>
<dbReference type="EMBL" id="AQPX01000019">
    <property type="protein sequence ID" value="EON72156.1"/>
    <property type="molecule type" value="Genomic_DNA"/>
</dbReference>
<dbReference type="InterPro" id="IPR014043">
    <property type="entry name" value="Acyl_transferase_dom"/>
</dbReference>
<keyword evidence="2" id="KW-0808">Transferase</keyword>
<dbReference type="PANTHER" id="PTHR42681">
    <property type="entry name" value="MALONYL-COA-ACYL CARRIER PROTEIN TRANSACYLASE, MITOCHONDRIAL"/>
    <property type="match status" value="1"/>
</dbReference>